<reference evidence="3 4" key="1">
    <citation type="submission" date="2021-03" db="EMBL/GenBank/DDBJ databases">
        <title>Genomic Encyclopedia of Type Strains, Phase IV (KMG-IV): sequencing the most valuable type-strain genomes for metagenomic binning, comparative biology and taxonomic classification.</title>
        <authorList>
            <person name="Goeker M."/>
        </authorList>
    </citation>
    <scope>NUCLEOTIDE SEQUENCE [LARGE SCALE GENOMIC DNA]</scope>
    <source>
        <strain evidence="3 4">DSM 1289</strain>
    </source>
</reference>
<keyword evidence="1" id="KW-0175">Coiled coil</keyword>
<comment type="caution">
    <text evidence="3">The sequence shown here is derived from an EMBL/GenBank/DDBJ whole genome shotgun (WGS) entry which is preliminary data.</text>
</comment>
<organism evidence="3 4">
    <name type="scientific">Metaclostridioides mangenotii</name>
    <dbReference type="NCBI Taxonomy" id="1540"/>
    <lineage>
        <taxon>Bacteria</taxon>
        <taxon>Bacillati</taxon>
        <taxon>Bacillota</taxon>
        <taxon>Clostridia</taxon>
        <taxon>Peptostreptococcales</taxon>
        <taxon>Peptostreptococcaceae</taxon>
        <taxon>Metaclostridioides</taxon>
    </lineage>
</organism>
<feature type="coiled-coil region" evidence="1">
    <location>
        <begin position="26"/>
        <end position="53"/>
    </location>
</feature>
<keyword evidence="4" id="KW-1185">Reference proteome</keyword>
<proteinExistence type="predicted"/>
<keyword evidence="2" id="KW-0812">Transmembrane</keyword>
<dbReference type="Proteomes" id="UP000767291">
    <property type="component" value="Unassembled WGS sequence"/>
</dbReference>
<evidence type="ECO:0000256" key="1">
    <source>
        <dbReference type="SAM" id="Coils"/>
    </source>
</evidence>
<evidence type="ECO:0000256" key="2">
    <source>
        <dbReference type="SAM" id="Phobius"/>
    </source>
</evidence>
<sequence>MNIILTDVILLIIGVIIGGLLEYRYKRLYNIEVEKTTKEVIELKEEIKKYVEKIEVLQ</sequence>
<evidence type="ECO:0000313" key="3">
    <source>
        <dbReference type="EMBL" id="MBP1855747.1"/>
    </source>
</evidence>
<gene>
    <name evidence="3" type="ORF">J2Z43_002145</name>
</gene>
<keyword evidence="2" id="KW-1133">Transmembrane helix</keyword>
<evidence type="ECO:0000313" key="4">
    <source>
        <dbReference type="Proteomes" id="UP000767291"/>
    </source>
</evidence>
<protein>
    <submittedName>
        <fullName evidence="3">Uncharacterized membrane-anchored protein YhcB (DUF1043 family)</fullName>
    </submittedName>
</protein>
<feature type="transmembrane region" description="Helical" evidence="2">
    <location>
        <begin position="6"/>
        <end position="25"/>
    </location>
</feature>
<name>A0ABS4ECU0_9FIRM</name>
<dbReference type="RefSeq" id="WP_209457151.1">
    <property type="nucleotide sequence ID" value="NZ_JAGGJX010000004.1"/>
</dbReference>
<keyword evidence="2" id="KW-0472">Membrane</keyword>
<dbReference type="EMBL" id="JAGGJX010000004">
    <property type="protein sequence ID" value="MBP1855747.1"/>
    <property type="molecule type" value="Genomic_DNA"/>
</dbReference>
<accession>A0ABS4ECU0</accession>